<evidence type="ECO:0000313" key="3">
    <source>
        <dbReference type="Proteomes" id="UP000694257"/>
    </source>
</evidence>
<dbReference type="Proteomes" id="UP000694257">
    <property type="component" value="Chromosome"/>
</dbReference>
<protein>
    <submittedName>
        <fullName evidence="2">VOC family protein</fullName>
    </submittedName>
</protein>
<evidence type="ECO:0000313" key="2">
    <source>
        <dbReference type="EMBL" id="QXN88410.1"/>
    </source>
</evidence>
<keyword evidence="3" id="KW-1185">Reference proteome</keyword>
<dbReference type="EMBL" id="CP078145">
    <property type="protein sequence ID" value="QXN88410.1"/>
    <property type="molecule type" value="Genomic_DNA"/>
</dbReference>
<sequence>MSGERTVPILPCRHIDEVATFYRALGFEVTYRQMRPNQYVALRRDDIELHFGAWEGFDPADSYGQCAVYVADTAALYRSFADGMRAEYGKLLVAGIPRMTRPRKRKNAGDVSGFTIIDPGGNWIRIAQLPGDDRPGPSTARADSKLAEALRTAVVLGDSHGDHRQATKVLGSTLAKHGDSAPNPERVQAMVYLAELAITLGEADRAAELLDTAAAVPLTDSETRALADELAGAQELRTTLERNRT</sequence>
<proteinExistence type="predicted"/>
<accession>A0ABX8RIX8</accession>
<dbReference type="RefSeq" id="WP_218469293.1">
    <property type="nucleotide sequence ID" value="NZ_BAABJN010000008.1"/>
</dbReference>
<dbReference type="InterPro" id="IPR000335">
    <property type="entry name" value="Bleomycin-R"/>
</dbReference>
<dbReference type="CDD" id="cd08349">
    <property type="entry name" value="BLMA_like"/>
    <property type="match status" value="1"/>
</dbReference>
<name>A0ABX8RIX8_NOCIO</name>
<gene>
    <name evidence="2" type="ORF">KV110_22695</name>
</gene>
<evidence type="ECO:0000256" key="1">
    <source>
        <dbReference type="ARBA" id="ARBA00023251"/>
    </source>
</evidence>
<keyword evidence="1" id="KW-0046">Antibiotic resistance</keyword>
<organism evidence="2 3">
    <name type="scientific">Nocardia iowensis</name>
    <dbReference type="NCBI Taxonomy" id="204891"/>
    <lineage>
        <taxon>Bacteria</taxon>
        <taxon>Bacillati</taxon>
        <taxon>Actinomycetota</taxon>
        <taxon>Actinomycetes</taxon>
        <taxon>Mycobacteriales</taxon>
        <taxon>Nocardiaceae</taxon>
        <taxon>Nocardia</taxon>
    </lineage>
</organism>
<reference evidence="2 3" key="1">
    <citation type="submission" date="2021-07" db="EMBL/GenBank/DDBJ databases">
        <title>Whole Genome Sequence of Nocardia Iowensis.</title>
        <authorList>
            <person name="Lamm A."/>
            <person name="Collins-Fairclough A.M."/>
            <person name="Bunk B."/>
            <person name="Sproer C."/>
        </authorList>
    </citation>
    <scope>NUCLEOTIDE SEQUENCE [LARGE SCALE GENOMIC DNA]</scope>
    <source>
        <strain evidence="2 3">NRRL 5646</strain>
    </source>
</reference>